<evidence type="ECO:0000313" key="2">
    <source>
        <dbReference type="Proteomes" id="UP001055811"/>
    </source>
</evidence>
<keyword evidence="2" id="KW-1185">Reference proteome</keyword>
<sequence length="146" mass="16487">MESKLQLFLRSVQVIAPETNAFECTYVTELFMLQCNESWRRLNETLPLGKYNVCWLCLKVGMICDSFLIYNKTIISISITPPPLASSSTTISLSSLNLNPKYCGDAFDSGGDRDIESTDSSKVLNLSPFLNLHEIKRILRGQRDSR</sequence>
<dbReference type="Proteomes" id="UP001055811">
    <property type="component" value="Linkage Group LG01"/>
</dbReference>
<reference evidence="1 2" key="2">
    <citation type="journal article" date="2022" name="Mol. Ecol. Resour.">
        <title>The genomes of chicory, endive, great burdock and yacon provide insights into Asteraceae paleo-polyploidization history and plant inulin production.</title>
        <authorList>
            <person name="Fan W."/>
            <person name="Wang S."/>
            <person name="Wang H."/>
            <person name="Wang A."/>
            <person name="Jiang F."/>
            <person name="Liu H."/>
            <person name="Zhao H."/>
            <person name="Xu D."/>
            <person name="Zhang Y."/>
        </authorList>
    </citation>
    <scope>NUCLEOTIDE SEQUENCE [LARGE SCALE GENOMIC DNA]</scope>
    <source>
        <strain evidence="2">cv. Punajuju</strain>
        <tissue evidence="1">Leaves</tissue>
    </source>
</reference>
<dbReference type="EMBL" id="CM042009">
    <property type="protein sequence ID" value="KAI3791813.1"/>
    <property type="molecule type" value="Genomic_DNA"/>
</dbReference>
<protein>
    <submittedName>
        <fullName evidence="1">Uncharacterized protein</fullName>
    </submittedName>
</protein>
<reference evidence="2" key="1">
    <citation type="journal article" date="2022" name="Mol. Ecol. Resour.">
        <title>The genomes of chicory, endive, great burdock and yacon provide insights into Asteraceae palaeo-polyploidization history and plant inulin production.</title>
        <authorList>
            <person name="Fan W."/>
            <person name="Wang S."/>
            <person name="Wang H."/>
            <person name="Wang A."/>
            <person name="Jiang F."/>
            <person name="Liu H."/>
            <person name="Zhao H."/>
            <person name="Xu D."/>
            <person name="Zhang Y."/>
        </authorList>
    </citation>
    <scope>NUCLEOTIDE SEQUENCE [LARGE SCALE GENOMIC DNA]</scope>
    <source>
        <strain evidence="2">cv. Punajuju</strain>
    </source>
</reference>
<accession>A0ACB9H7H5</accession>
<organism evidence="1 2">
    <name type="scientific">Cichorium intybus</name>
    <name type="common">Chicory</name>
    <dbReference type="NCBI Taxonomy" id="13427"/>
    <lineage>
        <taxon>Eukaryota</taxon>
        <taxon>Viridiplantae</taxon>
        <taxon>Streptophyta</taxon>
        <taxon>Embryophyta</taxon>
        <taxon>Tracheophyta</taxon>
        <taxon>Spermatophyta</taxon>
        <taxon>Magnoliopsida</taxon>
        <taxon>eudicotyledons</taxon>
        <taxon>Gunneridae</taxon>
        <taxon>Pentapetalae</taxon>
        <taxon>asterids</taxon>
        <taxon>campanulids</taxon>
        <taxon>Asterales</taxon>
        <taxon>Asteraceae</taxon>
        <taxon>Cichorioideae</taxon>
        <taxon>Cichorieae</taxon>
        <taxon>Cichoriinae</taxon>
        <taxon>Cichorium</taxon>
    </lineage>
</organism>
<gene>
    <name evidence="1" type="ORF">L2E82_05676</name>
</gene>
<comment type="caution">
    <text evidence="1">The sequence shown here is derived from an EMBL/GenBank/DDBJ whole genome shotgun (WGS) entry which is preliminary data.</text>
</comment>
<proteinExistence type="predicted"/>
<name>A0ACB9H7H5_CICIN</name>
<evidence type="ECO:0000313" key="1">
    <source>
        <dbReference type="EMBL" id="KAI3791813.1"/>
    </source>
</evidence>